<sequence>MFEAHVLHLLRRYLGEYVHGLSAEALRISVWKGDVVLKDLKLKAEALNSLKLPVTVKAGFVGTITLKVPWKSLGKEPVIVLIDRVFILAHPAADGRSLKEEDRQKLFEAKLQQIEEAEAATLEAISRSKLGSAPAGNSWLGSLIATIIGNLKISISNVHIRYEDSISNPGHPFSCGVTLAKLAAVTMDELGNETFDTSGALDRLRKSLQLERLAMYHDSDCHPWKLDKKWEDLTPKEWIVIFEDGINEPRSDDQLVSPRAQNRNYLVSPINGVLKYHRLGNQERNDPEIPFEKASLVLADVSLTVTEAQYHDWIRLLEVISRYKIYVEVSHLRPVISVSDAPYLWWRYAAQATLQQKKVCYRFSWDRIQHMCQLRRHYVQLYAGSLQQLSNVNNSEIRDIEKDLDPKVILLWRFLAHAKVESVKSKEAAEQRMLRKRSWFSFQWRTPEDASVGDASEESESVQERLTKEEWQAINKLLSYQPDEDLTVNFGKDSQSMVHFLVDVSIGQAAARIIDISQTEIVCGRFEQLHVSTKFKNRSTHCDLTLRFYGLSSPEGSLAQSVSSGQKVNALSANFVHSPTGESIDWRLSATISPCHVTVLMESYNRLMEFLKKSKAISPTVAFETATALQNKIGKVTRRAQEQFQMVLEEQSRFALDIDLDAPKVRVPIRGVSAKCESHFLLDFGHFTLRTKEGQPGDQGRCLYSRFYISGRDLAAFFTECDSRSCTLFSQSSNSIPPISPVVSPVVEDADNLCSLIDRCGMAVIVDQIKVAHPSYPSTRISVQVPSLGMHFSPTRYCRLMELLNILYGTNQGRSEPGCENSQAEFVSWNPPDLATEARILVWRGIGYSVAAWQPCFLVLSGLYLYVLDSEISQNYQRCSSMVGKQVYEVPPSNVGGSVSCIAVSFRGMDSQKALESFSTLVIEFRDAEEKGTWLRGLTQATYRASAPSSVDILGDSGDAVGGIAKPLAANLKSADLVINGALVETKLSLYGKTGYEVHEKQEETPILEVLAGGGKVHVVRLEGDLTVKTKLHSLKIKDELQGSSSLGPNYLACSVLKNDHLNASSLPPKELPSIISEDDDIYKDALPDFMTSPNFDMACATRLGDSSECPQFDSAGVIVREKEMGKAKSVPSDVFYEAEGSDNSDFVSVTFSTRNPSSPDYDGRDTQMSIRMSKLDFFCNRPTLVALIGFGIDLSSANLGEHDTSMTATVDDQSSGYKEKTEENGLAFVKGLLGYGKGRIVFYLNMDVDSVSVFLNKEDGSQLAMFVQESFVLDLKVHPSSISIEGILGNFRLCDMSLGMDHPWGWFCDIKNQGAESLIKFAFNSYSTEDDDYEGYDYSLRGKLSAVRIVFLYRFVQEITAYFMELATPNTEEAIKLVDKVGGFEWLINKYEIDGSSALKLDLSLDTPIIIVPKNSISKDFMQLDLGQLQVRNEFSWHGSPERDPSAVHLDVLDAEILGINMAVGINGCIGKPMIRDGQEIRVYVRRSLRDVFRKVPTFSLEVKVGLLHAVMSDKEYNVILDCFSMNLSEQPRLPPSFRALKSGNKDTIRLLADKVNMNSQMLLSRTVTIIAVEVDHALLELCNGIQEDSPLAHVAIDGLWVSYRMTSLSEADLYVTVPRFYVLDVRAGTKPEMKLMLGSCTDVPKQSPTGKFPFSLEKGAFARTDSQAAPSTDGPTSTMFLMDCRWRMASQSFVVRLQQPRVLVVPDFLLAVVEFFVPALGALTGREELMDPKNDPIRRNNSVILSAPVYQQTEDIVLLSPSRQLMVDAVGIDEYTYDGCGKTIRLSEETDLKGVNPSRFQPIIILGRGKKLRFMNVTIENGFLLRKYTYLSNNSSYTVSLEDGVKILLLDNFSSESTEESPDCIEELSRSSIISTAENDSFKMQSFTFEAQVVSPEFTFYDSSKSSLDDSSHGEKLLRAKLDFSFMYASKENDTWIRALIKDLTVETGSGLTVLDPVDISGGYTSVKDKTNVSLVSTDVYIHLSLSVISLLLNLQTQAAAALQFGNIDPLAPCTNFDRLWVSPKENGQCNNLTFWRPRAPSNYVIVGDCVTSRPIPPSQAVMAVSNTYGRARKPLGFKLIGSFSSIQGLELGEGRSAGDVDFSLWMPVAPPGYLALGCVAHKGSQPPPNHIVHCIRSDLATSTTYSECVLSTSPNPCFTNGFSIWQLDNILGSFYAHPTSEYPLKDSCYDLNHLPLWNSSWHYFSSKEPTSTETGQHENASQQSSNRSASSSGWDVLRSISKETNYYMSTPNFERIWWDKGSDIRRPVSIWRPIPRPGYGILGDCVTEGSEPPTLGIIFRADDPEISAKPVQFTKVAHIVRKSLDEVFFWYPIAPPGYASLGCIVSRTDVAPPLDNFCCPRMDLVHQANILEVPISRSSSSKGSQCWSIWKVENQACTFLARSDLKKPSSRLAFSIGDSVKPKTRENITAEMKLRCLSVTVLDSLCGMMTPLFDATITNIKLATHGRLEAMNAVLISSIAASTFNTQLEAWEPLVEPFDGIFKFETYDTDLQQPSRLGKRARIAATSIVNINLSAANLDTLTETMVCWRRQRDFEQKALKLAEDDDGHGNNSTYAALDEDDFQTVVVENRLGCDIYLKKVEQNSDAVELLCRDDCASVWVPPPRYSDRLNVVDESREARRYVAVQILEAKGLPIVDDGNSHNFFCALRLSVDSQEINQQKLFPQSARTKCVKPLTSRRNNLDEGFARWNELFIFEVPRKGVAKLEVEVTNLAAKAGKGEVVGASSFSVGHGVNTLKKVASVRMFHQSPDGQHIMSYPLRRKGQPNSDDITSNGCLLVSTSYFERKTIASFQSNTQHGNDVDRDVGFWMGLGPEGEWDCFRSFLPLSVIPKTLRDEFIAVEVIMRNGKKHAICRSLATVVNDSDVKLDISVSPMSTVTSYNLSAARKEQITGMTNIISTIGPGSSAVLPWRSMFKDSDHCLQVRPSGDYPQSPYTWGNAVAVGSSYGYGKDLTSLDQGFFARQNTSKQENKILASSFKLNQLEKKDVLVCCPSSKEFTVWEKHKEGSSVERHHGIILSRGSVNLYSADVRKPIYLTLFVQGGWVLEKDPVLVLDLASSNHASSFWMIHPQKKRRLRVSMERDMGGTTASPKTIRFFVPYWISNDSFLSLAYRVVEIEPLESADADSLLLSKAVKSAKTALRSPTILVDRRHVGPRKNIQVLETIEDTTPMPNMLSPQDYVGRGGVMLFSSRNDAYLSPRVGIAVAIRNSDNYSPGISLLELEKKQRVDVKAFGSDGSYYKLSAMLNMTSDRTKVVHFQPHTLFLNKVGCRLYLQQCDTQTLEWIHPTDPPKHFQWKSSTKVELLKVRLDGYEWSTPFSIETEGIMCVCLKNETRSEQIHLRVEVRGGTKNSHYEVAFLPNALSSPYRIENRSMFLPIRFRQVDGSNDSWRSLLPNSAASFLWEDLGRQRSLELLVDGTDPLKSQKYNIDEISDHLPIYVAGGSSNAIRVTIIKEEKTNVIKITDLLPQNDAIVKQKAPMSLSQFPENDYQQSNTSNCEFHVIIELAELGLSIIDHTPEEILYLSIQNLLVSYSTGLDSGISRLKVRMCGIQVDNQLPLTPAPVLFRPQKVVGDTDYILKFSVTQQSNGSLGLYVYPYIGFQGPENSAFLINIHEPIIWRLHGMMQHVNLDRLYDTQSNAVSVDPFIQIRVLNISEVRCKVSMAMSPTQRPVGVLGFWSSLMTALGNTENMQVRINPRFLENVCLRQSVLISNAIVNIKKDILSQPLQLLSGVDILGNASSALGHMSKGVAALSMDKKFIQSRQRQESKGVEDFGDVIREGGGALAKGLFRGVTGILTKPLEGAKASGVEGFVQGVGKGIIGVAAQPVSGVLDLLSKTTEGANAMRMKIASAIASEDQLLRRRLPRAIGGDNLLRPYNEDKAEGQVILQLAESGSFFGQVDLFKVRAKFALSDAYEDHFSLPKGKFLVVTHRRVILLQQTSNIIAQKKFNPARDPCSVLWDVLWDDLVTMELTHGKKDQQNSPPSRLVLYLHTRSTESKELIRVVKCNRESNQAFEVYSSIEQAMSTYGPSQSKAMLKRKVTKPYSPIADVSTAEAIPKEGVYMWSPQQLEIGNWLVIPTLHARQKCRCWILQEAVSRPSKEILQSLIKGVMSGDSDDVDSNTIEMNGVDVDHETDGSHESDSADDVDIGDNNSDHQIDGNDAFVFNEQKACIGMAKFFCYAGLPPQTTDEYHFRALLNTINPQFQGSVADVSRYCLETYEEVKAKIKHVLSTLDGQMSLSIDILRYEKHYCYVKDYLCLSAHFIDSNWKMKKWILRFRKDDWKELPHELLLNAVKEWEIEGKVSAITMLNDNYFDETFELVKDHVQGNSELKLNGRMYRVYCAADMVSRMVQGAYESISEIIDIVSELYPWKSPPLWYLTSSKLKGALELEAMGEYSSEFVLGNYKVPSPDQWEKVRSLCELVESIYKVTQVLFDVNLGNYKAPSPTANIYLYHLREVWAILLQKSTSSDIFIQGVAEKMLKKFDKYWKEMYLVLAVAMVMDPRFKMKYLEFTSSEFDDSDGIPGHATVLEAVCNLFNDYVTQFPEKDFISNDSTSSESAFGSEEEGEEEPCEEEPCNLDDVYKLLPDYFQFVESTSRPPKSELDWYLEEPVLPWSHDFSVLSWWRRASAKYPVLSKMARNLLGIPLSVTTSYDAFYTEPREADEKIIGSGPKMMNALMCTKSWYPWP</sequence>
<accession>A0ACB7XM60</accession>
<name>A0ACB7XM60_9ERIC</name>
<protein>
    <submittedName>
        <fullName evidence="1">Uncharacterized protein</fullName>
    </submittedName>
</protein>
<dbReference type="Proteomes" id="UP000828048">
    <property type="component" value="Chromosome 1"/>
</dbReference>
<dbReference type="EMBL" id="CM037151">
    <property type="protein sequence ID" value="KAH7841994.1"/>
    <property type="molecule type" value="Genomic_DNA"/>
</dbReference>
<comment type="caution">
    <text evidence="1">The sequence shown here is derived from an EMBL/GenBank/DDBJ whole genome shotgun (WGS) entry which is preliminary data.</text>
</comment>
<proteinExistence type="predicted"/>
<evidence type="ECO:0000313" key="2">
    <source>
        <dbReference type="Proteomes" id="UP000828048"/>
    </source>
</evidence>
<organism evidence="1 2">
    <name type="scientific">Vaccinium darrowii</name>
    <dbReference type="NCBI Taxonomy" id="229202"/>
    <lineage>
        <taxon>Eukaryota</taxon>
        <taxon>Viridiplantae</taxon>
        <taxon>Streptophyta</taxon>
        <taxon>Embryophyta</taxon>
        <taxon>Tracheophyta</taxon>
        <taxon>Spermatophyta</taxon>
        <taxon>Magnoliopsida</taxon>
        <taxon>eudicotyledons</taxon>
        <taxon>Gunneridae</taxon>
        <taxon>Pentapetalae</taxon>
        <taxon>asterids</taxon>
        <taxon>Ericales</taxon>
        <taxon>Ericaceae</taxon>
        <taxon>Vaccinioideae</taxon>
        <taxon>Vaccinieae</taxon>
        <taxon>Vaccinium</taxon>
    </lineage>
</organism>
<evidence type="ECO:0000313" key="1">
    <source>
        <dbReference type="EMBL" id="KAH7841994.1"/>
    </source>
</evidence>
<keyword evidence="2" id="KW-1185">Reference proteome</keyword>
<gene>
    <name evidence="1" type="ORF">Vadar_000289</name>
</gene>
<reference evidence="1 2" key="1">
    <citation type="journal article" date="2021" name="Hortic Res">
        <title>High-quality reference genome and annotation aids understanding of berry development for evergreen blueberry (Vaccinium darrowii).</title>
        <authorList>
            <person name="Yu J."/>
            <person name="Hulse-Kemp A.M."/>
            <person name="Babiker E."/>
            <person name="Staton M."/>
        </authorList>
    </citation>
    <scope>NUCLEOTIDE SEQUENCE [LARGE SCALE GENOMIC DNA]</scope>
    <source>
        <strain evidence="2">cv. NJ 8807/NJ 8810</strain>
        <tissue evidence="1">Young leaf</tissue>
    </source>
</reference>